<dbReference type="InterPro" id="IPR036771">
    <property type="entry name" value="ATPsynth_dsu/esu_N"/>
</dbReference>
<dbReference type="GO" id="GO:0005886">
    <property type="term" value="C:plasma membrane"/>
    <property type="evidence" value="ECO:0007669"/>
    <property type="project" value="UniProtKB-SubCell"/>
</dbReference>
<dbReference type="RefSeq" id="WP_127724903.1">
    <property type="nucleotide sequence ID" value="NZ_RLIH01000011.1"/>
</dbReference>
<dbReference type="GO" id="GO:0012505">
    <property type="term" value="C:endomembrane system"/>
    <property type="evidence" value="ECO:0007669"/>
    <property type="project" value="UniProtKB-SubCell"/>
</dbReference>
<accession>A0A437S5S7</accession>
<dbReference type="InterPro" id="IPR001469">
    <property type="entry name" value="ATP_synth_F1_dsu/esu"/>
</dbReference>
<evidence type="ECO:0000256" key="4">
    <source>
        <dbReference type="ARBA" id="ARBA00023065"/>
    </source>
</evidence>
<evidence type="ECO:0000256" key="3">
    <source>
        <dbReference type="ARBA" id="ARBA00022448"/>
    </source>
</evidence>
<dbReference type="Gene3D" id="2.60.15.10">
    <property type="entry name" value="F0F1 ATP synthase delta/epsilon subunit, N-terminal"/>
    <property type="match status" value="1"/>
</dbReference>
<evidence type="ECO:0000259" key="8">
    <source>
        <dbReference type="Pfam" id="PF02823"/>
    </source>
</evidence>
<organism evidence="9 10">
    <name type="scientific">Anaerosphaera multitolerans</name>
    <dbReference type="NCBI Taxonomy" id="2487351"/>
    <lineage>
        <taxon>Bacteria</taxon>
        <taxon>Bacillati</taxon>
        <taxon>Bacillota</taxon>
        <taxon>Tissierellia</taxon>
        <taxon>Tissierellales</taxon>
        <taxon>Peptoniphilaceae</taxon>
        <taxon>Anaerosphaera</taxon>
    </lineage>
</organism>
<dbReference type="EMBL" id="RLIH01000011">
    <property type="protein sequence ID" value="RVU54371.1"/>
    <property type="molecule type" value="Genomic_DNA"/>
</dbReference>
<dbReference type="SUPFAM" id="SSF51344">
    <property type="entry name" value="Epsilon subunit of F1F0-ATP synthase N-terminal domain"/>
    <property type="match status" value="1"/>
</dbReference>
<evidence type="ECO:0000256" key="2">
    <source>
        <dbReference type="ARBA" id="ARBA00005712"/>
    </source>
</evidence>
<gene>
    <name evidence="7" type="primary">atpC</name>
    <name evidence="9" type="ORF">EF514_07955</name>
</gene>
<dbReference type="HAMAP" id="MF_00530">
    <property type="entry name" value="ATP_synth_epsil_bac"/>
    <property type="match status" value="1"/>
</dbReference>
<dbReference type="InterPro" id="IPR020546">
    <property type="entry name" value="ATP_synth_F1_dsu/esu_N"/>
</dbReference>
<dbReference type="CDD" id="cd12152">
    <property type="entry name" value="F1-ATPase_delta"/>
    <property type="match status" value="1"/>
</dbReference>
<dbReference type="AlphaFoldDB" id="A0A437S5S7"/>
<protein>
    <recommendedName>
        <fullName evidence="7">ATP synthase epsilon chain</fullName>
    </recommendedName>
    <alternativeName>
        <fullName evidence="7">ATP synthase F1 sector epsilon subunit</fullName>
    </alternativeName>
    <alternativeName>
        <fullName evidence="7">F-ATPase epsilon subunit</fullName>
    </alternativeName>
</protein>
<reference evidence="9 10" key="1">
    <citation type="submission" date="2018-11" db="EMBL/GenBank/DDBJ databases">
        <title>Genome sequencing and assembly of Anaerosphaera sp. nov., GS7-6-2.</title>
        <authorList>
            <person name="Rettenmaier R."/>
            <person name="Liebl W."/>
            <person name="Zverlov V."/>
        </authorList>
    </citation>
    <scope>NUCLEOTIDE SEQUENCE [LARGE SCALE GENOMIC DNA]</scope>
    <source>
        <strain evidence="9 10">GS7-6-2</strain>
    </source>
</reference>
<keyword evidence="10" id="KW-1185">Reference proteome</keyword>
<proteinExistence type="inferred from homology"/>
<name>A0A437S5S7_9FIRM</name>
<evidence type="ECO:0000256" key="5">
    <source>
        <dbReference type="ARBA" id="ARBA00023136"/>
    </source>
</evidence>
<comment type="subunit">
    <text evidence="7">F-type ATPases have 2 components, CF(1) - the catalytic core - and CF(0) - the membrane proton channel. CF(1) has five subunits: alpha(3), beta(3), gamma(1), delta(1), epsilon(1). CF(0) has three main subunits: a, b and c.</text>
</comment>
<dbReference type="Pfam" id="PF02823">
    <property type="entry name" value="ATP-synt_DE_N"/>
    <property type="match status" value="1"/>
</dbReference>
<feature type="domain" description="ATP synthase F1 complex delta/epsilon subunit N-terminal" evidence="8">
    <location>
        <begin position="5"/>
        <end position="82"/>
    </location>
</feature>
<comment type="similarity">
    <text evidence="2 7">Belongs to the ATPase epsilon chain family.</text>
</comment>
<dbReference type="Proteomes" id="UP000288812">
    <property type="component" value="Unassembled WGS sequence"/>
</dbReference>
<keyword evidence="7" id="KW-1003">Cell membrane</keyword>
<keyword evidence="6 7" id="KW-0139">CF(1)</keyword>
<dbReference type="GO" id="GO:0045259">
    <property type="term" value="C:proton-transporting ATP synthase complex"/>
    <property type="evidence" value="ECO:0007669"/>
    <property type="project" value="UniProtKB-KW"/>
</dbReference>
<evidence type="ECO:0000256" key="6">
    <source>
        <dbReference type="ARBA" id="ARBA00023196"/>
    </source>
</evidence>
<keyword evidence="4 7" id="KW-0406">Ion transport</keyword>
<keyword evidence="7" id="KW-0066">ATP synthesis</keyword>
<dbReference type="GO" id="GO:0005524">
    <property type="term" value="F:ATP binding"/>
    <property type="evidence" value="ECO:0007669"/>
    <property type="project" value="UniProtKB-UniRule"/>
</dbReference>
<sequence>MKTIDFSIITPTETAVKEPIDFLLVRTEEGDMGIRAGHQNCILILKDGIVKFSNKEKKKEYLIEGGVLLVKEEKLVILAEFAALPEEAESLKAKYIEKLKESYLKEVQFDLDIQRAEFALHSSLVHGKNISDSTYYPEED</sequence>
<comment type="function">
    <text evidence="7">Produces ATP from ADP in the presence of a proton gradient across the membrane.</text>
</comment>
<evidence type="ECO:0000256" key="1">
    <source>
        <dbReference type="ARBA" id="ARBA00004184"/>
    </source>
</evidence>
<keyword evidence="5 7" id="KW-0472">Membrane</keyword>
<keyword evidence="7" id="KW-0375">Hydrogen ion transport</keyword>
<comment type="subcellular location">
    <subcellularLocation>
        <location evidence="7">Cell membrane</location>
        <topology evidence="7">Peripheral membrane protein</topology>
    </subcellularLocation>
    <subcellularLocation>
        <location evidence="1">Endomembrane system</location>
        <topology evidence="1">Peripheral membrane protein</topology>
    </subcellularLocation>
</comment>
<evidence type="ECO:0000313" key="10">
    <source>
        <dbReference type="Proteomes" id="UP000288812"/>
    </source>
</evidence>
<evidence type="ECO:0000313" key="9">
    <source>
        <dbReference type="EMBL" id="RVU54371.1"/>
    </source>
</evidence>
<dbReference type="OrthoDB" id="9804110at2"/>
<dbReference type="GO" id="GO:0046933">
    <property type="term" value="F:proton-transporting ATP synthase activity, rotational mechanism"/>
    <property type="evidence" value="ECO:0007669"/>
    <property type="project" value="UniProtKB-UniRule"/>
</dbReference>
<keyword evidence="3 7" id="KW-0813">Transport</keyword>
<comment type="caution">
    <text evidence="9">The sequence shown here is derived from an EMBL/GenBank/DDBJ whole genome shotgun (WGS) entry which is preliminary data.</text>
</comment>
<evidence type="ECO:0000256" key="7">
    <source>
        <dbReference type="HAMAP-Rule" id="MF_00530"/>
    </source>
</evidence>